<dbReference type="PANTHER" id="PTHR30349">
    <property type="entry name" value="PHAGE INTEGRASE-RELATED"/>
    <property type="match status" value="1"/>
</dbReference>
<evidence type="ECO:0000256" key="5">
    <source>
        <dbReference type="SAM" id="MobiDB-lite"/>
    </source>
</evidence>
<gene>
    <name evidence="7" type="ordered locus">PSMK_19890</name>
</gene>
<dbReference type="InterPro" id="IPR011010">
    <property type="entry name" value="DNA_brk_join_enz"/>
</dbReference>
<name>I0IFW0_PHYMF</name>
<dbReference type="SUPFAM" id="SSF56349">
    <property type="entry name" value="DNA breaking-rejoining enzymes"/>
    <property type="match status" value="1"/>
</dbReference>
<evidence type="ECO:0000256" key="4">
    <source>
        <dbReference type="ARBA" id="ARBA00023172"/>
    </source>
</evidence>
<reference evidence="7 8" key="1">
    <citation type="submission" date="2012-02" db="EMBL/GenBank/DDBJ databases">
        <title>Complete genome sequence of Phycisphaera mikurensis NBRC 102666.</title>
        <authorList>
            <person name="Ankai A."/>
            <person name="Hosoyama A."/>
            <person name="Terui Y."/>
            <person name="Sekine M."/>
            <person name="Fukai R."/>
            <person name="Kato Y."/>
            <person name="Nakamura S."/>
            <person name="Yamada-Narita S."/>
            <person name="Kawakoshi A."/>
            <person name="Fukunaga Y."/>
            <person name="Yamazaki S."/>
            <person name="Fujita N."/>
        </authorList>
    </citation>
    <scope>NUCLEOTIDE SEQUENCE [LARGE SCALE GENOMIC DNA]</scope>
    <source>
        <strain evidence="8">NBRC 102666 / KCTC 22515 / FYK2301M01</strain>
    </source>
</reference>
<evidence type="ECO:0000313" key="7">
    <source>
        <dbReference type="EMBL" id="BAM04148.1"/>
    </source>
</evidence>
<dbReference type="EMBL" id="AP012338">
    <property type="protein sequence ID" value="BAM04148.1"/>
    <property type="molecule type" value="Genomic_DNA"/>
</dbReference>
<dbReference type="InterPro" id="IPR004107">
    <property type="entry name" value="Integrase_SAM-like_N"/>
</dbReference>
<keyword evidence="2" id="KW-0229">DNA integration</keyword>
<keyword evidence="3" id="KW-0238">DNA-binding</keyword>
<evidence type="ECO:0000256" key="2">
    <source>
        <dbReference type="ARBA" id="ARBA00022908"/>
    </source>
</evidence>
<accession>I0IFW0</accession>
<dbReference type="PANTHER" id="PTHR30349:SF64">
    <property type="entry name" value="PROPHAGE INTEGRASE INTD-RELATED"/>
    <property type="match status" value="1"/>
</dbReference>
<dbReference type="GO" id="GO:0015074">
    <property type="term" value="P:DNA integration"/>
    <property type="evidence" value="ECO:0007669"/>
    <property type="project" value="UniProtKB-KW"/>
</dbReference>
<dbReference type="GO" id="GO:0006310">
    <property type="term" value="P:DNA recombination"/>
    <property type="evidence" value="ECO:0007669"/>
    <property type="project" value="UniProtKB-KW"/>
</dbReference>
<evidence type="ECO:0000256" key="3">
    <source>
        <dbReference type="ARBA" id="ARBA00023125"/>
    </source>
</evidence>
<dbReference type="InterPro" id="IPR002104">
    <property type="entry name" value="Integrase_catalytic"/>
</dbReference>
<keyword evidence="4" id="KW-0233">DNA recombination</keyword>
<dbReference type="InterPro" id="IPR010998">
    <property type="entry name" value="Integrase_recombinase_N"/>
</dbReference>
<comment type="similarity">
    <text evidence="1">Belongs to the 'phage' integrase family.</text>
</comment>
<evidence type="ECO:0000313" key="8">
    <source>
        <dbReference type="Proteomes" id="UP000007881"/>
    </source>
</evidence>
<dbReference type="KEGG" id="phm:PSMK_19890"/>
<dbReference type="PROSITE" id="PS51898">
    <property type="entry name" value="TYR_RECOMBINASE"/>
    <property type="match status" value="1"/>
</dbReference>
<dbReference type="eggNOG" id="COG0582">
    <property type="taxonomic scope" value="Bacteria"/>
</dbReference>
<proteinExistence type="inferred from homology"/>
<dbReference type="Gene3D" id="1.10.443.10">
    <property type="entry name" value="Intergrase catalytic core"/>
    <property type="match status" value="1"/>
</dbReference>
<protein>
    <submittedName>
        <fullName evidence="7">Putative tyrosine recombinase</fullName>
    </submittedName>
</protein>
<feature type="domain" description="Tyr recombinase" evidence="6">
    <location>
        <begin position="103"/>
        <end position="361"/>
    </location>
</feature>
<dbReference type="GO" id="GO:0003677">
    <property type="term" value="F:DNA binding"/>
    <property type="evidence" value="ECO:0007669"/>
    <property type="project" value="UniProtKB-KW"/>
</dbReference>
<evidence type="ECO:0000259" key="6">
    <source>
        <dbReference type="PROSITE" id="PS51898"/>
    </source>
</evidence>
<sequence length="387" mass="42623">MGLMEEVHEALRRGHYSFRTEQAYTGWIERYLRHHRKVAGAWVSPEALGEAGVEAFLTQLAVERKVAASTQNQALNALVFLYEKVLDQKLGAFEAKRAKKPARLPEVLSRGEVAAVLDAVAEAPADPLVTRMHGLMANLLYGAGMRLTEVTRLRVKDVSLERGRVMVRDGKGAKDRAALLPERCIAAMGEQLAWRNRRHEADLKRGGSVGWVPMPYAQVRKTPAASRSLAWQYVFASPRVTPTPVMRLFMDGSAASGGAPLEDPAMMQAALERLGLADSQDVEVRRHLHENTLQKAVAAAVKRAGIDKKASCHTLRHSFATHLLEDGYDIRTVQELLGHKSVKTTMLYLHLTSGGGRGVLGVVSPLDRGAGRRARRERAAQPRSTVR</sequence>
<dbReference type="AlphaFoldDB" id="I0IFW0"/>
<dbReference type="Gene3D" id="1.10.150.130">
    <property type="match status" value="1"/>
</dbReference>
<dbReference type="InterPro" id="IPR050090">
    <property type="entry name" value="Tyrosine_recombinase_XerCD"/>
</dbReference>
<dbReference type="Pfam" id="PF00589">
    <property type="entry name" value="Phage_integrase"/>
    <property type="match status" value="2"/>
</dbReference>
<dbReference type="InterPro" id="IPR013762">
    <property type="entry name" value="Integrase-like_cat_sf"/>
</dbReference>
<dbReference type="STRING" id="1142394.PSMK_19890"/>
<feature type="region of interest" description="Disordered" evidence="5">
    <location>
        <begin position="368"/>
        <end position="387"/>
    </location>
</feature>
<dbReference type="Pfam" id="PF13495">
    <property type="entry name" value="Phage_int_SAM_4"/>
    <property type="match status" value="1"/>
</dbReference>
<keyword evidence="8" id="KW-1185">Reference proteome</keyword>
<dbReference type="HOGENOM" id="CLU_027562_37_0_0"/>
<dbReference type="Proteomes" id="UP000007881">
    <property type="component" value="Chromosome"/>
</dbReference>
<evidence type="ECO:0000256" key="1">
    <source>
        <dbReference type="ARBA" id="ARBA00008857"/>
    </source>
</evidence>
<organism evidence="7 8">
    <name type="scientific">Phycisphaera mikurensis (strain NBRC 102666 / KCTC 22515 / FYK2301M01)</name>
    <dbReference type="NCBI Taxonomy" id="1142394"/>
    <lineage>
        <taxon>Bacteria</taxon>
        <taxon>Pseudomonadati</taxon>
        <taxon>Planctomycetota</taxon>
        <taxon>Phycisphaerae</taxon>
        <taxon>Phycisphaerales</taxon>
        <taxon>Phycisphaeraceae</taxon>
        <taxon>Phycisphaera</taxon>
    </lineage>
</organism>